<dbReference type="EMBL" id="CP031264">
    <property type="protein sequence ID" value="AXI78238.1"/>
    <property type="molecule type" value="Genomic_DNA"/>
</dbReference>
<evidence type="ECO:0000313" key="2">
    <source>
        <dbReference type="Proteomes" id="UP000249340"/>
    </source>
</evidence>
<gene>
    <name evidence="1" type="ORF">C7M71_013085</name>
</gene>
<reference evidence="2" key="1">
    <citation type="submission" date="2018-07" db="EMBL/GenBank/DDBJ databases">
        <title>Streptacidiphilus bronchialis DSM 106435 chromosome.</title>
        <authorList>
            <person name="Batra D."/>
            <person name="Gulvik C.A."/>
        </authorList>
    </citation>
    <scope>NUCLEOTIDE SEQUENCE [LARGE SCALE GENOMIC DNA]</scope>
    <source>
        <strain evidence="2">DSM 106435</strain>
    </source>
</reference>
<dbReference type="AlphaFoldDB" id="A0A345SWY3"/>
<accession>A0A345SWY3</accession>
<protein>
    <submittedName>
        <fullName evidence="1">Uncharacterized protein</fullName>
    </submittedName>
</protein>
<evidence type="ECO:0000313" key="1">
    <source>
        <dbReference type="EMBL" id="AXI78238.1"/>
    </source>
</evidence>
<sequence length="138" mass="14512">METELAALAVSGATTLVGLMAGDAWTSAKARITALLGRGRPGRGDSVADELEESQRELLAARDSGDESSVADIEAMWRLRIRQLLREEPEAADEVRALIAEASGATRPTTTVQNTISGGGFRSQVIQTGAINGDLNFG</sequence>
<proteinExistence type="predicted"/>
<dbReference type="KEGG" id="stri:C7M71_013085"/>
<organism evidence="1 2">
    <name type="scientific">Peterkaempfera bronchialis</name>
    <dbReference type="NCBI Taxonomy" id="2126346"/>
    <lineage>
        <taxon>Bacteria</taxon>
        <taxon>Bacillati</taxon>
        <taxon>Actinomycetota</taxon>
        <taxon>Actinomycetes</taxon>
        <taxon>Kitasatosporales</taxon>
        <taxon>Streptomycetaceae</taxon>
        <taxon>Peterkaempfera</taxon>
    </lineage>
</organism>
<keyword evidence="2" id="KW-1185">Reference proteome</keyword>
<dbReference type="OrthoDB" id="3870696at2"/>
<dbReference type="Proteomes" id="UP000249340">
    <property type="component" value="Chromosome"/>
</dbReference>
<dbReference type="RefSeq" id="WP_111489922.1">
    <property type="nucleotide sequence ID" value="NZ_CP031264.1"/>
</dbReference>
<name>A0A345SWY3_9ACTN</name>